<dbReference type="SUPFAM" id="SSF52025">
    <property type="entry name" value="PA domain"/>
    <property type="match status" value="1"/>
</dbReference>
<feature type="domain" description="Transferrin receptor-like dimerisation" evidence="5">
    <location>
        <begin position="636"/>
        <end position="745"/>
    </location>
</feature>
<keyword evidence="2" id="KW-0675">Receptor</keyword>
<dbReference type="GO" id="GO:0009897">
    <property type="term" value="C:external side of plasma membrane"/>
    <property type="evidence" value="ECO:0007669"/>
    <property type="project" value="TreeGrafter"/>
</dbReference>
<dbReference type="SUPFAM" id="SSF47672">
    <property type="entry name" value="Transferrin receptor-like dimerisation domain"/>
    <property type="match status" value="1"/>
</dbReference>
<name>A0AAV7C989_ENGPU</name>
<feature type="domain" description="Peptidase M28" evidence="6">
    <location>
        <begin position="391"/>
        <end position="575"/>
    </location>
</feature>
<evidence type="ECO:0000259" key="4">
    <source>
        <dbReference type="Pfam" id="PF02225"/>
    </source>
</evidence>
<dbReference type="Pfam" id="PF04253">
    <property type="entry name" value="TFR_dimer"/>
    <property type="match status" value="1"/>
</dbReference>
<gene>
    <name evidence="7" type="ORF">GDO81_007736</name>
</gene>
<evidence type="ECO:0000313" key="7">
    <source>
        <dbReference type="EMBL" id="KAG8581614.1"/>
    </source>
</evidence>
<evidence type="ECO:0000313" key="8">
    <source>
        <dbReference type="Proteomes" id="UP000824782"/>
    </source>
</evidence>
<dbReference type="AlphaFoldDB" id="A0AAV7C989"/>
<keyword evidence="2" id="KW-1003">Cell membrane</keyword>
<keyword evidence="2" id="KW-0254">Endocytosis</keyword>
<feature type="domain" description="PA" evidence="4">
    <location>
        <begin position="229"/>
        <end position="305"/>
    </location>
</feature>
<keyword evidence="2" id="KW-0812">Transmembrane</keyword>
<keyword evidence="2" id="KW-1133">Transmembrane helix</keyword>
<protein>
    <recommendedName>
        <fullName evidence="2">Transferrin receptor protein 1</fullName>
    </recommendedName>
</protein>
<keyword evidence="2" id="KW-0472">Membrane</keyword>
<evidence type="ECO:0000259" key="5">
    <source>
        <dbReference type="Pfam" id="PF04253"/>
    </source>
</evidence>
<keyword evidence="8" id="KW-1185">Reference proteome</keyword>
<comment type="similarity">
    <text evidence="1 2">Belongs to the peptidase M28 family. M28B subfamily.</text>
</comment>
<dbReference type="Gene3D" id="1.20.930.40">
    <property type="entry name" value="Transferrin receptor-like, dimerisation domain"/>
    <property type="match status" value="1"/>
</dbReference>
<dbReference type="GO" id="GO:0004998">
    <property type="term" value="F:transferrin receptor activity"/>
    <property type="evidence" value="ECO:0007669"/>
    <property type="project" value="UniProtKB-UniRule"/>
</dbReference>
<comment type="subcellular location">
    <subcellularLocation>
        <location evidence="2">Cell membrane</location>
        <topology evidence="2">Single-pass type II membrane protein</topology>
    </subcellularLocation>
    <subcellularLocation>
        <location evidence="2">Melanosome</location>
    </subcellularLocation>
</comment>
<organism evidence="7 8">
    <name type="scientific">Engystomops pustulosus</name>
    <name type="common">Tungara frog</name>
    <name type="synonym">Physalaemus pustulosus</name>
    <dbReference type="NCBI Taxonomy" id="76066"/>
    <lineage>
        <taxon>Eukaryota</taxon>
        <taxon>Metazoa</taxon>
        <taxon>Chordata</taxon>
        <taxon>Craniata</taxon>
        <taxon>Vertebrata</taxon>
        <taxon>Euteleostomi</taxon>
        <taxon>Amphibia</taxon>
        <taxon>Batrachia</taxon>
        <taxon>Anura</taxon>
        <taxon>Neobatrachia</taxon>
        <taxon>Hyloidea</taxon>
        <taxon>Leptodactylidae</taxon>
        <taxon>Leiuperinae</taxon>
        <taxon>Engystomops</taxon>
    </lineage>
</organism>
<comment type="PTM">
    <text evidence="2">Stearoylated.</text>
</comment>
<dbReference type="InterPro" id="IPR039373">
    <property type="entry name" value="Peptidase_M28B"/>
</dbReference>
<dbReference type="FunFam" id="3.40.630.10:FF:000065">
    <property type="entry name" value="Transferrin receptor 1b"/>
    <property type="match status" value="1"/>
</dbReference>
<dbReference type="GO" id="GO:0006879">
    <property type="term" value="P:intracellular iron ion homeostasis"/>
    <property type="evidence" value="ECO:0007669"/>
    <property type="project" value="UniProtKB-UniRule"/>
</dbReference>
<keyword evidence="2" id="KW-0449">Lipoprotein</keyword>
<dbReference type="Pfam" id="PF04389">
    <property type="entry name" value="Peptidase_M28"/>
    <property type="match status" value="1"/>
</dbReference>
<dbReference type="GO" id="GO:0033572">
    <property type="term" value="P:transferrin transport"/>
    <property type="evidence" value="ECO:0007669"/>
    <property type="project" value="UniProtKB-UniRule"/>
</dbReference>
<dbReference type="FunFam" id="1.20.930.40:FF:000002">
    <property type="entry name" value="Transferrin receptor protein 1"/>
    <property type="match status" value="1"/>
</dbReference>
<evidence type="ECO:0000256" key="2">
    <source>
        <dbReference type="RuleBase" id="RU367157"/>
    </source>
</evidence>
<comment type="subunit">
    <text evidence="2">Homodimer; disulfide-linked.</text>
</comment>
<feature type="transmembrane region" description="Helical" evidence="2">
    <location>
        <begin position="69"/>
        <end position="91"/>
    </location>
</feature>
<dbReference type="EMBL" id="WNYA01000003">
    <property type="protein sequence ID" value="KAG8581614.1"/>
    <property type="molecule type" value="Genomic_DNA"/>
</dbReference>
<dbReference type="InterPro" id="IPR003137">
    <property type="entry name" value="PA_domain"/>
</dbReference>
<dbReference type="PANTHER" id="PTHR10404">
    <property type="entry name" value="N-ACETYLATED-ALPHA-LINKED ACIDIC DIPEPTIDASE"/>
    <property type="match status" value="1"/>
</dbReference>
<dbReference type="PANTHER" id="PTHR10404:SF26">
    <property type="entry name" value="TRANSFERRIN RECEPTOR PROTEIN 1"/>
    <property type="match status" value="1"/>
</dbReference>
<dbReference type="InterPro" id="IPR007365">
    <property type="entry name" value="TFR-like_dimer_dom"/>
</dbReference>
<keyword evidence="2" id="KW-0564">Palmitate</keyword>
<feature type="region of interest" description="Disordered" evidence="3">
    <location>
        <begin position="100"/>
        <end position="121"/>
    </location>
</feature>
<dbReference type="Gene3D" id="3.40.630.10">
    <property type="entry name" value="Zn peptidases"/>
    <property type="match status" value="1"/>
</dbReference>
<dbReference type="InterPro" id="IPR007484">
    <property type="entry name" value="Peptidase_M28"/>
</dbReference>
<dbReference type="Proteomes" id="UP000824782">
    <property type="component" value="Unassembled WGS sequence"/>
</dbReference>
<accession>A0AAV7C989</accession>
<dbReference type="InterPro" id="IPR046450">
    <property type="entry name" value="PA_dom_sf"/>
</dbReference>
<evidence type="ECO:0000259" key="6">
    <source>
        <dbReference type="Pfam" id="PF04389"/>
    </source>
</evidence>
<dbReference type="InterPro" id="IPR036757">
    <property type="entry name" value="TFR-like_dimer_dom_sf"/>
</dbReference>
<dbReference type="SUPFAM" id="SSF53187">
    <property type="entry name" value="Zn-dependent exopeptidases"/>
    <property type="match status" value="1"/>
</dbReference>
<evidence type="ECO:0000256" key="1">
    <source>
        <dbReference type="ARBA" id="ARBA00005634"/>
    </source>
</evidence>
<evidence type="ECO:0000256" key="3">
    <source>
        <dbReference type="SAM" id="MobiDB-lite"/>
    </source>
</evidence>
<reference evidence="7" key="1">
    <citation type="thesis" date="2020" institute="ProQuest LLC" country="789 East Eisenhower Parkway, Ann Arbor, MI, USA">
        <title>Comparative Genomics and Chromosome Evolution.</title>
        <authorList>
            <person name="Mudd A.B."/>
        </authorList>
    </citation>
    <scope>NUCLEOTIDE SEQUENCE</scope>
    <source>
        <strain evidence="7">237g6f4</strain>
        <tissue evidence="7">Blood</tissue>
    </source>
</reference>
<proteinExistence type="inferred from homology"/>
<comment type="caution">
    <text evidence="7">The sequence shown here is derived from an EMBL/GenBank/DDBJ whole genome shotgun (WGS) entry which is preliminary data.</text>
</comment>
<dbReference type="GO" id="GO:0031623">
    <property type="term" value="P:receptor internalization"/>
    <property type="evidence" value="ECO:0007669"/>
    <property type="project" value="UniProtKB-UniRule"/>
</dbReference>
<dbReference type="GO" id="GO:0042470">
    <property type="term" value="C:melanosome"/>
    <property type="evidence" value="ECO:0007669"/>
    <property type="project" value="UniProtKB-SubCell"/>
</dbReference>
<sequence>MKMERARTTITNIFGRVPLTYTRFSLTPQTDGDNSQVEMKLADEEECGDQPMGDPHVTHQSGKNGCKSLCFKVLVVVLLFMIGFLTGYLSYRGRVGSLPPSKEVQCQSSTDDSDGVDHDAQPEMPTILDWSSLKLLLQNQIETTKFELNIKDLSEISPGTSADKEERVTKMVHEKFSSIASLKVWDDVHYVTLQDFNRDNKVTLLKDVLAEETFTPTSYVAYSPATSVTANLMYANYGTEKDFEDLREKNNLTGKIILVRSGIIPMSEKVRNAERVSASGVLIYPVPSDFSFPDQAAADIDCPFGHAHFGSGDPFTPGFPSFNHTQFPPSKSSGLPQIPVQTLSSRDGKKLFDKLDSNDCPISWFGGCKLDNRYTVKLEVNNKNAEKKIYNVFGVIKGFDEPDRYVVVGAQRDYMGLGVSKTIVGTSLLLELARMLSEMVNDGYKPRRSIVFASWSAGDFGAVGATEWLEGYLTTLHLKAIAYINLDAIIQGSGSLQVSTSPLLHYTIQKILKEVPDPLIKASSADFSYGFSMEDAAYPFLAYSGIPSVSLRFQKGKLPYAYLGTEKDTIQNLKSMVNVEAMCRTAANIVGQIILRVTHDHMLPLDIPKYAEELLKKTMALNRQRNAITSMDLNLKWMNSAWGDFNRASKTLKKTFLESDLDNKPFLRSLNDRIMKVEHSMLSPYVSPKESPFRHILYGNGNHTFNAALKHIDLLNNNKAQFNEDMFKNQLALLTWTVQSAANALEGEIWEIDNEF</sequence>
<dbReference type="Gene3D" id="3.50.30.30">
    <property type="match status" value="1"/>
</dbReference>
<comment type="function">
    <text evidence="2">Cellular uptake of iron occurs via receptor-mediated endocytosis of ligand-occupied transferrin receptor into specialized endosomes. Endosomal acidification leads to iron release. The apotransferrin-receptor complex is then recycled to the cell surface with a return to neutral pH and the concomitant loss of affinity of apotransferrin for its receptor. Transferrin receptor is necessary for development of erythrocytes and the nervous system. Acts as a lipid sensor that regulates mitochondrial fusion by regulating activation of the JNK pathway.</text>
</comment>
<dbReference type="Pfam" id="PF02225">
    <property type="entry name" value="PA"/>
    <property type="match status" value="1"/>
</dbReference>
<keyword evidence="2" id="KW-0325">Glycoprotein</keyword>